<proteinExistence type="predicted"/>
<sequence>MPDPSYIEPPRLEDTEANTPEAAKLPFNNEAINKLVSLCIPGAESPLIAHAFERLHVELGTYLKFVKEGLVQSLWMSEGAKMNIADQQQIAPIKVANEIEKINYEVIATTTNAVTAYKKRMAKLRAEVNPDAGTVTPEEITSLDAEGRAHVWKELKNALNKLDKDIVTMTKLARKTQTQTSKETDRKRDYAFRWATRVVELGGGIYAAVLYLKSHYSVSGASMAEL</sequence>
<evidence type="ECO:0000313" key="2">
    <source>
        <dbReference type="Proteomes" id="UP001408356"/>
    </source>
</evidence>
<keyword evidence="2" id="KW-1185">Reference proteome</keyword>
<dbReference type="EMBL" id="JARVKF010000065">
    <property type="protein sequence ID" value="KAK9423681.1"/>
    <property type="molecule type" value="Genomic_DNA"/>
</dbReference>
<dbReference type="Proteomes" id="UP001408356">
    <property type="component" value="Unassembled WGS sequence"/>
</dbReference>
<comment type="caution">
    <text evidence="1">The sequence shown here is derived from an EMBL/GenBank/DDBJ whole genome shotgun (WGS) entry which is preliminary data.</text>
</comment>
<organism evidence="1 2">
    <name type="scientific">Seiridium unicorne</name>
    <dbReference type="NCBI Taxonomy" id="138068"/>
    <lineage>
        <taxon>Eukaryota</taxon>
        <taxon>Fungi</taxon>
        <taxon>Dikarya</taxon>
        <taxon>Ascomycota</taxon>
        <taxon>Pezizomycotina</taxon>
        <taxon>Sordariomycetes</taxon>
        <taxon>Xylariomycetidae</taxon>
        <taxon>Amphisphaeriales</taxon>
        <taxon>Sporocadaceae</taxon>
        <taxon>Seiridium</taxon>
    </lineage>
</organism>
<protein>
    <submittedName>
        <fullName evidence="1">Uncharacterized protein</fullName>
    </submittedName>
</protein>
<evidence type="ECO:0000313" key="1">
    <source>
        <dbReference type="EMBL" id="KAK9423681.1"/>
    </source>
</evidence>
<reference evidence="1 2" key="1">
    <citation type="journal article" date="2024" name="J. Plant Pathol.">
        <title>Sequence and assembly of the genome of Seiridium unicorne, isolate CBS 538.82, causal agent of cypress canker disease.</title>
        <authorList>
            <person name="Scali E."/>
            <person name="Rocca G.D."/>
            <person name="Danti R."/>
            <person name="Garbelotto M."/>
            <person name="Barberini S."/>
            <person name="Baroncelli R."/>
            <person name="Emiliani G."/>
        </authorList>
    </citation>
    <scope>NUCLEOTIDE SEQUENCE [LARGE SCALE GENOMIC DNA]</scope>
    <source>
        <strain evidence="1 2">BM-138-508</strain>
    </source>
</reference>
<accession>A0ABR2VA85</accession>
<gene>
    <name evidence="1" type="ORF">SUNI508_13958</name>
</gene>
<name>A0ABR2VA85_9PEZI</name>